<evidence type="ECO:0000313" key="1">
    <source>
        <dbReference type="EMBL" id="ETW08422.1"/>
    </source>
</evidence>
<protein>
    <recommendedName>
        <fullName evidence="2">Armadillo repeat-containing domain-containing protein</fullName>
    </recommendedName>
</protein>
<dbReference type="AlphaFoldDB" id="A0A024URG1"/>
<proteinExistence type="predicted"/>
<dbReference type="STRING" id="157072.A0A024URG1"/>
<dbReference type="Gene3D" id="1.25.10.10">
    <property type="entry name" value="Leucine-rich Repeat Variant"/>
    <property type="match status" value="1"/>
</dbReference>
<dbReference type="GeneID" id="20078055"/>
<gene>
    <name evidence="1" type="ORF">H310_01005</name>
</gene>
<dbReference type="eggNOG" id="KOG4646">
    <property type="taxonomic scope" value="Eukaryota"/>
</dbReference>
<name>A0A024URG1_9STRA</name>
<dbReference type="OrthoDB" id="201709at2759"/>
<dbReference type="SUPFAM" id="SSF48371">
    <property type="entry name" value="ARM repeat"/>
    <property type="match status" value="1"/>
</dbReference>
<dbReference type="PANTHER" id="PTHR46263:SF1">
    <property type="entry name" value="ARMADILLO REPEAT-CONTAINING PROTEIN 7"/>
    <property type="match status" value="1"/>
</dbReference>
<dbReference type="VEuPathDB" id="FungiDB:H310_01005"/>
<organism evidence="1">
    <name type="scientific">Aphanomyces invadans</name>
    <dbReference type="NCBI Taxonomy" id="157072"/>
    <lineage>
        <taxon>Eukaryota</taxon>
        <taxon>Sar</taxon>
        <taxon>Stramenopiles</taxon>
        <taxon>Oomycota</taxon>
        <taxon>Saprolegniomycetes</taxon>
        <taxon>Saprolegniales</taxon>
        <taxon>Verrucalvaceae</taxon>
        <taxon>Aphanomyces</taxon>
    </lineage>
</organism>
<sequence length="208" mass="23249">MLSSHARLIARQSTKDDALSREDYLRQVMAECTHPSTPLKAKEQCLAHLANFSYDPINFAYFQRLNVVDMFVDFIDEVLSVAVQVQPPSSKRSTHYLHAVTVARLATQGICNVAPDPRFQKILVENDAIPLILQATHAPDQTTSSAALSTLYFLLDSPSNLVPAASVRYNEDILTRVKQCSLHDDTVIRNVAVAFLAYRDELESDCKK</sequence>
<evidence type="ECO:0008006" key="2">
    <source>
        <dbReference type="Google" id="ProtNLM"/>
    </source>
</evidence>
<dbReference type="InterPro" id="IPR011989">
    <property type="entry name" value="ARM-like"/>
</dbReference>
<accession>A0A024URG1</accession>
<dbReference type="InterPro" id="IPR016024">
    <property type="entry name" value="ARM-type_fold"/>
</dbReference>
<reference evidence="1" key="1">
    <citation type="submission" date="2013-12" db="EMBL/GenBank/DDBJ databases">
        <title>The Genome Sequence of Aphanomyces invadans NJM9701.</title>
        <authorList>
            <consortium name="The Broad Institute Genomics Platform"/>
            <person name="Russ C."/>
            <person name="Tyler B."/>
            <person name="van West P."/>
            <person name="Dieguez-Uribeondo J."/>
            <person name="Young S.K."/>
            <person name="Zeng Q."/>
            <person name="Gargeya S."/>
            <person name="Fitzgerald M."/>
            <person name="Abouelleil A."/>
            <person name="Alvarado L."/>
            <person name="Chapman S.B."/>
            <person name="Gainer-Dewar J."/>
            <person name="Goldberg J."/>
            <person name="Griggs A."/>
            <person name="Gujja S."/>
            <person name="Hansen M."/>
            <person name="Howarth C."/>
            <person name="Imamovic A."/>
            <person name="Ireland A."/>
            <person name="Larimer J."/>
            <person name="McCowan C."/>
            <person name="Murphy C."/>
            <person name="Pearson M."/>
            <person name="Poon T.W."/>
            <person name="Priest M."/>
            <person name="Roberts A."/>
            <person name="Saif S."/>
            <person name="Shea T."/>
            <person name="Sykes S."/>
            <person name="Wortman J."/>
            <person name="Nusbaum C."/>
            <person name="Birren B."/>
        </authorList>
    </citation>
    <scope>NUCLEOTIDE SEQUENCE [LARGE SCALE GENOMIC DNA]</scope>
    <source>
        <strain evidence="1">NJM9701</strain>
    </source>
</reference>
<dbReference type="PANTHER" id="PTHR46263">
    <property type="entry name" value="ARMADILLO REPEAT-CONTAINING PROTEIN 7"/>
    <property type="match status" value="1"/>
</dbReference>
<dbReference type="EMBL" id="KI913953">
    <property type="protein sequence ID" value="ETW08422.1"/>
    <property type="molecule type" value="Genomic_DNA"/>
</dbReference>
<dbReference type="RefSeq" id="XP_008862227.1">
    <property type="nucleotide sequence ID" value="XM_008864005.1"/>
</dbReference>
<dbReference type="InterPro" id="IPR042462">
    <property type="entry name" value="ARMC7"/>
</dbReference>